<proteinExistence type="predicted"/>
<organism evidence="2 3">
    <name type="scientific">Pleurodeles waltl</name>
    <name type="common">Iberian ribbed newt</name>
    <dbReference type="NCBI Taxonomy" id="8319"/>
    <lineage>
        <taxon>Eukaryota</taxon>
        <taxon>Metazoa</taxon>
        <taxon>Chordata</taxon>
        <taxon>Craniata</taxon>
        <taxon>Vertebrata</taxon>
        <taxon>Euteleostomi</taxon>
        <taxon>Amphibia</taxon>
        <taxon>Batrachia</taxon>
        <taxon>Caudata</taxon>
        <taxon>Salamandroidea</taxon>
        <taxon>Salamandridae</taxon>
        <taxon>Pleurodelinae</taxon>
        <taxon>Pleurodeles</taxon>
    </lineage>
</organism>
<dbReference type="EMBL" id="JANPWB010000006">
    <property type="protein sequence ID" value="KAJ1178014.1"/>
    <property type="molecule type" value="Genomic_DNA"/>
</dbReference>
<accession>A0AAV7TQ25</accession>
<dbReference type="Proteomes" id="UP001066276">
    <property type="component" value="Chromosome 3_2"/>
</dbReference>
<sequence length="108" mass="11903">MSSVSHDARSSQPPPTRRDPTRVSGTAPRPSLPEHTPSLLPSLPQGSPTTAPRLLSCPRLVSSHCRRHPAEFSVRLRPGELVATALNWPPCSPTIKRKTKIDRTEWVL</sequence>
<reference evidence="2" key="1">
    <citation type="journal article" date="2022" name="bioRxiv">
        <title>Sequencing and chromosome-scale assembly of the giantPleurodeles waltlgenome.</title>
        <authorList>
            <person name="Brown T."/>
            <person name="Elewa A."/>
            <person name="Iarovenko S."/>
            <person name="Subramanian E."/>
            <person name="Araus A.J."/>
            <person name="Petzold A."/>
            <person name="Susuki M."/>
            <person name="Suzuki K.-i.T."/>
            <person name="Hayashi T."/>
            <person name="Toyoda A."/>
            <person name="Oliveira C."/>
            <person name="Osipova E."/>
            <person name="Leigh N.D."/>
            <person name="Simon A."/>
            <person name="Yun M.H."/>
        </authorList>
    </citation>
    <scope>NUCLEOTIDE SEQUENCE</scope>
    <source>
        <strain evidence="2">20211129_DDA</strain>
        <tissue evidence="2">Liver</tissue>
    </source>
</reference>
<feature type="region of interest" description="Disordered" evidence="1">
    <location>
        <begin position="1"/>
        <end position="54"/>
    </location>
</feature>
<protein>
    <submittedName>
        <fullName evidence="2">Uncharacterized protein</fullName>
    </submittedName>
</protein>
<dbReference type="AlphaFoldDB" id="A0AAV7TQ25"/>
<gene>
    <name evidence="2" type="ORF">NDU88_003264</name>
</gene>
<evidence type="ECO:0000256" key="1">
    <source>
        <dbReference type="SAM" id="MobiDB-lite"/>
    </source>
</evidence>
<evidence type="ECO:0000313" key="2">
    <source>
        <dbReference type="EMBL" id="KAJ1178014.1"/>
    </source>
</evidence>
<feature type="compositionally biased region" description="Low complexity" evidence="1">
    <location>
        <begin position="36"/>
        <end position="50"/>
    </location>
</feature>
<evidence type="ECO:0000313" key="3">
    <source>
        <dbReference type="Proteomes" id="UP001066276"/>
    </source>
</evidence>
<keyword evidence="3" id="KW-1185">Reference proteome</keyword>
<name>A0AAV7TQ25_PLEWA</name>
<comment type="caution">
    <text evidence="2">The sequence shown here is derived from an EMBL/GenBank/DDBJ whole genome shotgun (WGS) entry which is preliminary data.</text>
</comment>